<proteinExistence type="predicted"/>
<organism evidence="2">
    <name type="scientific">Tanacetum cinerariifolium</name>
    <name type="common">Dalmatian daisy</name>
    <name type="synonym">Chrysanthemum cinerariifolium</name>
    <dbReference type="NCBI Taxonomy" id="118510"/>
    <lineage>
        <taxon>Eukaryota</taxon>
        <taxon>Viridiplantae</taxon>
        <taxon>Streptophyta</taxon>
        <taxon>Embryophyta</taxon>
        <taxon>Tracheophyta</taxon>
        <taxon>Spermatophyta</taxon>
        <taxon>Magnoliopsida</taxon>
        <taxon>eudicotyledons</taxon>
        <taxon>Gunneridae</taxon>
        <taxon>Pentapetalae</taxon>
        <taxon>asterids</taxon>
        <taxon>campanulids</taxon>
        <taxon>Asterales</taxon>
        <taxon>Asteraceae</taxon>
        <taxon>Asteroideae</taxon>
        <taxon>Anthemideae</taxon>
        <taxon>Anthemidinae</taxon>
        <taxon>Tanacetum</taxon>
    </lineage>
</organism>
<dbReference type="EMBL" id="BKCJ010458174">
    <property type="protein sequence ID" value="GFA62938.1"/>
    <property type="molecule type" value="Genomic_DNA"/>
</dbReference>
<dbReference type="AlphaFoldDB" id="A0A699JXE8"/>
<protein>
    <submittedName>
        <fullName evidence="2">Probable NOT transcription complex subunit VIP2 isoform X1</fullName>
    </submittedName>
</protein>
<feature type="compositionally biased region" description="Low complexity" evidence="1">
    <location>
        <begin position="113"/>
        <end position="126"/>
    </location>
</feature>
<reference evidence="2" key="1">
    <citation type="journal article" date="2019" name="Sci. Rep.">
        <title>Draft genome of Tanacetum cinerariifolium, the natural source of mosquito coil.</title>
        <authorList>
            <person name="Yamashiro T."/>
            <person name="Shiraishi A."/>
            <person name="Satake H."/>
            <person name="Nakayama K."/>
        </authorList>
    </citation>
    <scope>NUCLEOTIDE SEQUENCE</scope>
</reference>
<feature type="region of interest" description="Disordered" evidence="1">
    <location>
        <begin position="107"/>
        <end position="129"/>
    </location>
</feature>
<evidence type="ECO:0000313" key="2">
    <source>
        <dbReference type="EMBL" id="GFA62938.1"/>
    </source>
</evidence>
<accession>A0A699JXE8</accession>
<gene>
    <name evidence="2" type="ORF">Tci_634910</name>
</gene>
<name>A0A699JXE8_TANCI</name>
<sequence>DDEIKATREKLMLNFYKDVQASFGDKLRSVTYWGSLQMRRVTDDKAGRCRQLVTSRVGLSPILGNPGSQITGLAENIGGGSSIGRSKSSRGGSSSKVTEFFCLAENIGGGSSIGRSKSSRGGSSSKVRGEIDVEFSDEANGADLYKVVGLVG</sequence>
<comment type="caution">
    <text evidence="2">The sequence shown here is derived from an EMBL/GenBank/DDBJ whole genome shotgun (WGS) entry which is preliminary data.</text>
</comment>
<evidence type="ECO:0000256" key="1">
    <source>
        <dbReference type="SAM" id="MobiDB-lite"/>
    </source>
</evidence>
<feature type="non-terminal residue" evidence="2">
    <location>
        <position position="1"/>
    </location>
</feature>